<evidence type="ECO:0000313" key="7">
    <source>
        <dbReference type="Proteomes" id="UP000515947"/>
    </source>
</evidence>
<feature type="short sequence motif" description="DGA/G" evidence="4">
    <location>
        <begin position="174"/>
        <end position="176"/>
    </location>
</feature>
<evidence type="ECO:0000256" key="3">
    <source>
        <dbReference type="ARBA" id="ARBA00023098"/>
    </source>
</evidence>
<dbReference type="PROSITE" id="PS51635">
    <property type="entry name" value="PNPLA"/>
    <property type="match status" value="1"/>
</dbReference>
<dbReference type="RefSeq" id="WP_187577693.1">
    <property type="nucleotide sequence ID" value="NZ_CP060713.1"/>
</dbReference>
<accession>A0A7G9R8C5</accession>
<dbReference type="PANTHER" id="PTHR14226:SF29">
    <property type="entry name" value="NEUROPATHY TARGET ESTERASE SWS"/>
    <property type="match status" value="1"/>
</dbReference>
<feature type="short sequence motif" description="GXSXG" evidence="4">
    <location>
        <begin position="48"/>
        <end position="52"/>
    </location>
</feature>
<feature type="active site" description="Proton acceptor" evidence="4">
    <location>
        <position position="174"/>
    </location>
</feature>
<dbReference type="CDD" id="cd07209">
    <property type="entry name" value="Pat_hypo_Ecoli_Z1214_like"/>
    <property type="match status" value="1"/>
</dbReference>
<feature type="domain" description="PNPLA" evidence="5">
    <location>
        <begin position="17"/>
        <end position="187"/>
    </location>
</feature>
<evidence type="ECO:0000256" key="1">
    <source>
        <dbReference type="ARBA" id="ARBA00022801"/>
    </source>
</evidence>
<evidence type="ECO:0000256" key="4">
    <source>
        <dbReference type="PROSITE-ProRule" id="PRU01161"/>
    </source>
</evidence>
<evidence type="ECO:0000313" key="6">
    <source>
        <dbReference type="EMBL" id="QNN51850.1"/>
    </source>
</evidence>
<protein>
    <submittedName>
        <fullName evidence="6">Patatin-like phospholipase family protein</fullName>
    </submittedName>
</protein>
<dbReference type="PANTHER" id="PTHR14226">
    <property type="entry name" value="NEUROPATHY TARGET ESTERASE/SWISS CHEESE D.MELANOGASTER"/>
    <property type="match status" value="1"/>
</dbReference>
<keyword evidence="1 4" id="KW-0378">Hydrolase</keyword>
<reference evidence="6 7" key="1">
    <citation type="submission" date="2020-08" db="EMBL/GenBank/DDBJ databases">
        <title>Genome sequence of Nocardioides mesophilus KACC 16243T.</title>
        <authorList>
            <person name="Hyun D.-W."/>
            <person name="Bae J.-W."/>
        </authorList>
    </citation>
    <scope>NUCLEOTIDE SEQUENCE [LARGE SCALE GENOMIC DNA]</scope>
    <source>
        <strain evidence="6 7">KACC 16243</strain>
    </source>
</reference>
<dbReference type="Gene3D" id="3.40.1090.10">
    <property type="entry name" value="Cytosolic phospholipase A2 catalytic domain"/>
    <property type="match status" value="1"/>
</dbReference>
<gene>
    <name evidence="6" type="ORF">H9L09_15085</name>
</gene>
<dbReference type="KEGG" id="nmes:H9L09_15085"/>
<evidence type="ECO:0000256" key="2">
    <source>
        <dbReference type="ARBA" id="ARBA00022963"/>
    </source>
</evidence>
<dbReference type="InterPro" id="IPR050301">
    <property type="entry name" value="NTE"/>
</dbReference>
<dbReference type="EMBL" id="CP060713">
    <property type="protein sequence ID" value="QNN51850.1"/>
    <property type="molecule type" value="Genomic_DNA"/>
</dbReference>
<dbReference type="Pfam" id="PF01734">
    <property type="entry name" value="Patatin"/>
    <property type="match status" value="1"/>
</dbReference>
<keyword evidence="7" id="KW-1185">Reference proteome</keyword>
<sequence>MTGRTDLATALPRPLGFVLGGGGSLGAVQVGMLLALAEQDLVPDLVVGTSVGAWNGVVVALDPKTAPRRLGDIWPQITRQMVFPGGPLAQLRTLQQEKTHLFPNTGLRAVLHHYLPRAATFADLSLPFAAVTMDVATTAPHVLLEGPLEPALLASAAIPGIFPAVQVEERRLYDGGVVANVPLMQALHLGARSLVVLDAAFPGRLPTPPETLAEALLFTAVVTMRVQATLEAPYAATQVPVVYLPGPEIQRVSPLEFDHTALLLEGGYQEARAFLETVQVAGPGLYGSPSGR</sequence>
<name>A0A7G9R8C5_9ACTN</name>
<keyword evidence="3 4" id="KW-0443">Lipid metabolism</keyword>
<dbReference type="SUPFAM" id="SSF52151">
    <property type="entry name" value="FabD/lysophospholipase-like"/>
    <property type="match status" value="1"/>
</dbReference>
<dbReference type="InterPro" id="IPR016035">
    <property type="entry name" value="Acyl_Trfase/lysoPLipase"/>
</dbReference>
<proteinExistence type="predicted"/>
<feature type="active site" description="Nucleophile" evidence="4">
    <location>
        <position position="50"/>
    </location>
</feature>
<organism evidence="6 7">
    <name type="scientific">Nocardioides mesophilus</name>
    <dbReference type="NCBI Taxonomy" id="433659"/>
    <lineage>
        <taxon>Bacteria</taxon>
        <taxon>Bacillati</taxon>
        <taxon>Actinomycetota</taxon>
        <taxon>Actinomycetes</taxon>
        <taxon>Propionibacteriales</taxon>
        <taxon>Nocardioidaceae</taxon>
        <taxon>Nocardioides</taxon>
    </lineage>
</organism>
<evidence type="ECO:0000259" key="5">
    <source>
        <dbReference type="PROSITE" id="PS51635"/>
    </source>
</evidence>
<feature type="short sequence motif" description="GXGXXG" evidence="4">
    <location>
        <begin position="21"/>
        <end position="26"/>
    </location>
</feature>
<dbReference type="GO" id="GO:0016787">
    <property type="term" value="F:hydrolase activity"/>
    <property type="evidence" value="ECO:0007669"/>
    <property type="project" value="UniProtKB-UniRule"/>
</dbReference>
<dbReference type="AlphaFoldDB" id="A0A7G9R8C5"/>
<dbReference type="GO" id="GO:0016042">
    <property type="term" value="P:lipid catabolic process"/>
    <property type="evidence" value="ECO:0007669"/>
    <property type="project" value="UniProtKB-UniRule"/>
</dbReference>
<dbReference type="Proteomes" id="UP000515947">
    <property type="component" value="Chromosome"/>
</dbReference>
<dbReference type="InterPro" id="IPR002641">
    <property type="entry name" value="PNPLA_dom"/>
</dbReference>
<keyword evidence="2 4" id="KW-0442">Lipid degradation</keyword>